<comment type="caution">
    <text evidence="8">The sequence shown here is derived from an EMBL/GenBank/DDBJ whole genome shotgun (WGS) entry which is preliminary data.</text>
</comment>
<comment type="subunit">
    <text evidence="5">Component of the GINS complex.</text>
</comment>
<comment type="subcellular location">
    <subcellularLocation>
        <location evidence="1 5">Nucleus</location>
    </subcellularLocation>
</comment>
<evidence type="ECO:0000259" key="7">
    <source>
        <dbReference type="Pfam" id="PF25005"/>
    </source>
</evidence>
<dbReference type="Gene3D" id="1.20.58.1020">
    <property type="match status" value="1"/>
</dbReference>
<evidence type="ECO:0000313" key="8">
    <source>
        <dbReference type="EMBL" id="RNA42359.1"/>
    </source>
</evidence>
<dbReference type="PANTHER" id="PTHR12772">
    <property type="entry name" value="DNA REPLICATION COMPLEX GINS PROTEIN PSF2"/>
    <property type="match status" value="1"/>
</dbReference>
<dbReference type="FunFam" id="3.40.5.50:FF:000001">
    <property type="entry name" value="DNA replication complex GINS protein PSF2"/>
    <property type="match status" value="1"/>
</dbReference>
<reference evidence="8 9" key="1">
    <citation type="journal article" date="2018" name="Sci. Rep.">
        <title>Genomic signatures of local adaptation to the degree of environmental predictability in rotifers.</title>
        <authorList>
            <person name="Franch-Gras L."/>
            <person name="Hahn C."/>
            <person name="Garcia-Roger E.M."/>
            <person name="Carmona M.J."/>
            <person name="Serra M."/>
            <person name="Gomez A."/>
        </authorList>
    </citation>
    <scope>NUCLEOTIDE SEQUENCE [LARGE SCALE GENOMIC DNA]</scope>
    <source>
        <strain evidence="8">HYR1</strain>
    </source>
</reference>
<dbReference type="InterPro" id="IPR021151">
    <property type="entry name" value="GINS_A"/>
</dbReference>
<evidence type="ECO:0000256" key="1">
    <source>
        <dbReference type="ARBA" id="ARBA00004123"/>
    </source>
</evidence>
<accession>A0A3M7T385</accession>
<dbReference type="SUPFAM" id="SSF158573">
    <property type="entry name" value="GINS helical bundle-like"/>
    <property type="match status" value="1"/>
</dbReference>
<dbReference type="SUPFAM" id="SSF160059">
    <property type="entry name" value="PriA/YqbF domain"/>
    <property type="match status" value="1"/>
</dbReference>
<keyword evidence="4 5" id="KW-0539">Nucleus</keyword>
<proteinExistence type="inferred from homology"/>
<feature type="domain" description="DNA replication complex GINS protein PSF2 N-terminal" evidence="7">
    <location>
        <begin position="3"/>
        <end position="60"/>
    </location>
</feature>
<dbReference type="FunFam" id="1.20.58.1020:FF:000001">
    <property type="entry name" value="DNA replication complex GINS protein PSF2"/>
    <property type="match status" value="1"/>
</dbReference>
<gene>
    <name evidence="8" type="ORF">BpHYR1_047668</name>
</gene>
<evidence type="ECO:0000256" key="4">
    <source>
        <dbReference type="ARBA" id="ARBA00023242"/>
    </source>
</evidence>
<dbReference type="InterPro" id="IPR056784">
    <property type="entry name" value="PSF2_N"/>
</dbReference>
<keyword evidence="9" id="KW-1185">Reference proteome</keyword>
<keyword evidence="3 5" id="KW-0235">DNA replication</keyword>
<dbReference type="PIRSF" id="PIRSF028998">
    <property type="entry name" value="GINS_Psf2_subgr"/>
    <property type="match status" value="1"/>
</dbReference>
<dbReference type="EMBL" id="REGN01000371">
    <property type="protein sequence ID" value="RNA42359.1"/>
    <property type="molecule type" value="Genomic_DNA"/>
</dbReference>
<sequence>MDNDEVEFIAENELITVVPNFQYKTFYLIGGDIGPFEPSVPTQVPLWLAVHFRQRQKCRIECPSWINVEKLEEIMNNEKSSDLFTQMPNPHYMEITNILLNCAPQDIPRADEVKTLIKDIWDLRIAKLRSSMNEFIKSESLHAKVNNLTLLEINTVRNLLTKTLKELHNLKQHVPIADE</sequence>
<evidence type="ECO:0000256" key="3">
    <source>
        <dbReference type="ARBA" id="ARBA00022705"/>
    </source>
</evidence>
<dbReference type="GO" id="GO:0000727">
    <property type="term" value="P:double-strand break repair via break-induced replication"/>
    <property type="evidence" value="ECO:0007669"/>
    <property type="project" value="TreeGrafter"/>
</dbReference>
<dbReference type="Pfam" id="PF05916">
    <property type="entry name" value="Sld5"/>
    <property type="match status" value="1"/>
</dbReference>
<dbReference type="Pfam" id="PF25005">
    <property type="entry name" value="PSF2_N"/>
    <property type="match status" value="1"/>
</dbReference>
<name>A0A3M7T385_BRAPC</name>
<dbReference type="Gene3D" id="3.40.5.50">
    <property type="match status" value="1"/>
</dbReference>
<evidence type="ECO:0000256" key="5">
    <source>
        <dbReference type="PIRNR" id="PIRNR028998"/>
    </source>
</evidence>
<dbReference type="Proteomes" id="UP000276133">
    <property type="component" value="Unassembled WGS sequence"/>
</dbReference>
<dbReference type="PANTHER" id="PTHR12772:SF0">
    <property type="entry name" value="DNA REPLICATION COMPLEX GINS PROTEIN PSF2"/>
    <property type="match status" value="1"/>
</dbReference>
<dbReference type="GO" id="GO:0006260">
    <property type="term" value="P:DNA replication"/>
    <property type="evidence" value="ECO:0007669"/>
    <property type="project" value="UniProtKB-KW"/>
</dbReference>
<dbReference type="CDD" id="cd11712">
    <property type="entry name" value="GINS_A_psf2"/>
    <property type="match status" value="1"/>
</dbReference>
<dbReference type="GO" id="GO:0071162">
    <property type="term" value="C:CMG complex"/>
    <property type="evidence" value="ECO:0007669"/>
    <property type="project" value="UniProtKB-ARBA"/>
</dbReference>
<evidence type="ECO:0000256" key="2">
    <source>
        <dbReference type="ARBA" id="ARBA00010565"/>
    </source>
</evidence>
<protein>
    <recommendedName>
        <fullName evidence="5">DNA replication complex GINS protein PSF2</fullName>
    </recommendedName>
</protein>
<evidence type="ECO:0000313" key="9">
    <source>
        <dbReference type="Proteomes" id="UP000276133"/>
    </source>
</evidence>
<feature type="domain" description="GINS subunit" evidence="6">
    <location>
        <begin position="65"/>
        <end position="165"/>
    </location>
</feature>
<dbReference type="InterPro" id="IPR036224">
    <property type="entry name" value="GINS_bundle-like_dom_sf"/>
</dbReference>
<organism evidence="8 9">
    <name type="scientific">Brachionus plicatilis</name>
    <name type="common">Marine rotifer</name>
    <name type="synonym">Brachionus muelleri</name>
    <dbReference type="NCBI Taxonomy" id="10195"/>
    <lineage>
        <taxon>Eukaryota</taxon>
        <taxon>Metazoa</taxon>
        <taxon>Spiralia</taxon>
        <taxon>Gnathifera</taxon>
        <taxon>Rotifera</taxon>
        <taxon>Eurotatoria</taxon>
        <taxon>Monogononta</taxon>
        <taxon>Pseudotrocha</taxon>
        <taxon>Ploima</taxon>
        <taxon>Brachionidae</taxon>
        <taxon>Brachionus</taxon>
    </lineage>
</organism>
<dbReference type="STRING" id="10195.A0A3M7T385"/>
<comment type="similarity">
    <text evidence="2 5">Belongs to the GINS2/PSF2 family.</text>
</comment>
<dbReference type="InterPro" id="IPR007257">
    <property type="entry name" value="GINS_Psf2"/>
</dbReference>
<dbReference type="OrthoDB" id="1938138at2759"/>
<dbReference type="CDD" id="cd21694">
    <property type="entry name" value="GINS_B_Psf2"/>
    <property type="match status" value="1"/>
</dbReference>
<evidence type="ECO:0000259" key="6">
    <source>
        <dbReference type="Pfam" id="PF05916"/>
    </source>
</evidence>
<dbReference type="GO" id="GO:0000811">
    <property type="term" value="C:GINS complex"/>
    <property type="evidence" value="ECO:0007669"/>
    <property type="project" value="TreeGrafter"/>
</dbReference>
<dbReference type="AlphaFoldDB" id="A0A3M7T385"/>